<reference evidence="1 2" key="1">
    <citation type="submission" date="2020-02" db="EMBL/GenBank/DDBJ databases">
        <authorList>
            <person name="Ferguson B K."/>
        </authorList>
    </citation>
    <scope>NUCLEOTIDE SEQUENCE [LARGE SCALE GENOMIC DNA]</scope>
</reference>
<dbReference type="AlphaFoldDB" id="A0A6H5J2Q3"/>
<organism evidence="1 2">
    <name type="scientific">Trichogramma brassicae</name>
    <dbReference type="NCBI Taxonomy" id="86971"/>
    <lineage>
        <taxon>Eukaryota</taxon>
        <taxon>Metazoa</taxon>
        <taxon>Ecdysozoa</taxon>
        <taxon>Arthropoda</taxon>
        <taxon>Hexapoda</taxon>
        <taxon>Insecta</taxon>
        <taxon>Pterygota</taxon>
        <taxon>Neoptera</taxon>
        <taxon>Endopterygota</taxon>
        <taxon>Hymenoptera</taxon>
        <taxon>Apocrita</taxon>
        <taxon>Proctotrupomorpha</taxon>
        <taxon>Chalcidoidea</taxon>
        <taxon>Trichogrammatidae</taxon>
        <taxon>Trichogramma</taxon>
    </lineage>
</organism>
<dbReference type="Proteomes" id="UP000479190">
    <property type="component" value="Unassembled WGS sequence"/>
</dbReference>
<name>A0A6H5J2Q3_9HYME</name>
<proteinExistence type="predicted"/>
<evidence type="ECO:0000313" key="1">
    <source>
        <dbReference type="EMBL" id="CAB0044398.1"/>
    </source>
</evidence>
<sequence length="55" mass="6622">MAPSLIERKYFLTRSNAEVLINLVNYLNDNEIEEEQLQDKNVFEDYNAQWINNQM</sequence>
<evidence type="ECO:0000313" key="2">
    <source>
        <dbReference type="Proteomes" id="UP000479190"/>
    </source>
</evidence>
<protein>
    <submittedName>
        <fullName evidence="1">Uncharacterized protein</fullName>
    </submittedName>
</protein>
<accession>A0A6H5J2Q3</accession>
<feature type="non-terminal residue" evidence="1">
    <location>
        <position position="55"/>
    </location>
</feature>
<gene>
    <name evidence="1" type="ORF">TBRA_LOCUS15986</name>
</gene>
<dbReference type="EMBL" id="CADCXV010001443">
    <property type="protein sequence ID" value="CAB0044398.1"/>
    <property type="molecule type" value="Genomic_DNA"/>
</dbReference>
<keyword evidence="2" id="KW-1185">Reference proteome</keyword>